<evidence type="ECO:0000256" key="5">
    <source>
        <dbReference type="SAM" id="MobiDB-lite"/>
    </source>
</evidence>
<dbReference type="InterPro" id="IPR002136">
    <property type="entry name" value="Ribosomal_uL4"/>
</dbReference>
<dbReference type="PANTHER" id="PTHR10746:SF6">
    <property type="entry name" value="LARGE RIBOSOMAL SUBUNIT PROTEIN UL4M"/>
    <property type="match status" value="1"/>
</dbReference>
<sequence>MFPVSTEILSLPLRRDILWQAVVYENDKRRVGASNPPGRSEKGFSRKKLLPQKGSGRARVGDANSPTRHNGARALARSAPNDYSTELNNKVYSTAFLTALSYQYKCGNLMVIGSEGEGNNEELGFLDIKVDTNSIKHENLKPKKLQELESEYCEMYFKKFVEQNKLTKQRLLFVTNEPRERLLTASDKYKDKVDIIQKEGLEVNDILKAGKIFIELDALKDIAKKNVVYLQ</sequence>
<evidence type="ECO:0000256" key="2">
    <source>
        <dbReference type="ARBA" id="ARBA00022980"/>
    </source>
</evidence>
<proteinExistence type="inferred from homology"/>
<comment type="similarity">
    <text evidence="1">Belongs to the universal ribosomal protein uL4 family.</text>
</comment>
<evidence type="ECO:0000256" key="3">
    <source>
        <dbReference type="ARBA" id="ARBA00023274"/>
    </source>
</evidence>
<dbReference type="EMBL" id="JBEVYD010000002">
    <property type="protein sequence ID" value="KAL3235068.1"/>
    <property type="molecule type" value="Genomic_DNA"/>
</dbReference>
<evidence type="ECO:0000313" key="6">
    <source>
        <dbReference type="EMBL" id="KAL3235068.1"/>
    </source>
</evidence>
<dbReference type="Gene3D" id="3.40.1370.10">
    <property type="match status" value="1"/>
</dbReference>
<organism evidence="6 7">
    <name type="scientific">Nakaseomyces bracarensis</name>
    <dbReference type="NCBI Taxonomy" id="273131"/>
    <lineage>
        <taxon>Eukaryota</taxon>
        <taxon>Fungi</taxon>
        <taxon>Dikarya</taxon>
        <taxon>Ascomycota</taxon>
        <taxon>Saccharomycotina</taxon>
        <taxon>Saccharomycetes</taxon>
        <taxon>Saccharomycetales</taxon>
        <taxon>Saccharomycetaceae</taxon>
        <taxon>Nakaseomyces</taxon>
    </lineage>
</organism>
<accession>A0ABR4P0G8</accession>
<evidence type="ECO:0000256" key="1">
    <source>
        <dbReference type="ARBA" id="ARBA00010528"/>
    </source>
</evidence>
<dbReference type="PANTHER" id="PTHR10746">
    <property type="entry name" value="50S RIBOSOMAL PROTEIN L4"/>
    <property type="match status" value="1"/>
</dbReference>
<name>A0ABR4P0G8_9SACH</name>
<gene>
    <name evidence="6" type="ORF">RNJ44_02856</name>
</gene>
<protein>
    <recommendedName>
        <fullName evidence="4">Large ribosomal subunit protein uL4m</fullName>
    </recommendedName>
</protein>
<comment type="caution">
    <text evidence="6">The sequence shown here is derived from an EMBL/GenBank/DDBJ whole genome shotgun (WGS) entry which is preliminary data.</text>
</comment>
<reference evidence="6 7" key="1">
    <citation type="submission" date="2024-05" db="EMBL/GenBank/DDBJ databases">
        <title>Long read based assembly of the Candida bracarensis genome reveals expanded adhesin content.</title>
        <authorList>
            <person name="Marcet-Houben M."/>
            <person name="Ksiezopolska E."/>
            <person name="Gabaldon T."/>
        </authorList>
    </citation>
    <scope>NUCLEOTIDE SEQUENCE [LARGE SCALE GENOMIC DNA]</scope>
    <source>
        <strain evidence="6 7">CBM6</strain>
    </source>
</reference>
<dbReference type="Pfam" id="PF00573">
    <property type="entry name" value="Ribosomal_L4"/>
    <property type="match status" value="1"/>
</dbReference>
<dbReference type="Proteomes" id="UP001623330">
    <property type="component" value="Unassembled WGS sequence"/>
</dbReference>
<evidence type="ECO:0000256" key="4">
    <source>
        <dbReference type="ARBA" id="ARBA00040565"/>
    </source>
</evidence>
<dbReference type="InterPro" id="IPR023574">
    <property type="entry name" value="Ribosomal_uL4_dom_sf"/>
</dbReference>
<keyword evidence="3" id="KW-0687">Ribonucleoprotein</keyword>
<keyword evidence="7" id="KW-1185">Reference proteome</keyword>
<feature type="region of interest" description="Disordered" evidence="5">
    <location>
        <begin position="30"/>
        <end position="70"/>
    </location>
</feature>
<dbReference type="SUPFAM" id="SSF52166">
    <property type="entry name" value="Ribosomal protein L4"/>
    <property type="match status" value="1"/>
</dbReference>
<keyword evidence="2" id="KW-0689">Ribosomal protein</keyword>
<evidence type="ECO:0000313" key="7">
    <source>
        <dbReference type="Proteomes" id="UP001623330"/>
    </source>
</evidence>
<dbReference type="InterPro" id="IPR013005">
    <property type="entry name" value="Ribosomal_uL4-like"/>
</dbReference>